<evidence type="ECO:0000313" key="2">
    <source>
        <dbReference type="EMBL" id="EMS32676.1"/>
    </source>
</evidence>
<evidence type="ECO:0000313" key="3">
    <source>
        <dbReference type="Proteomes" id="UP000010953"/>
    </source>
</evidence>
<organism evidence="2 3">
    <name type="scientific">Mariniradius saccharolyticus AK6</name>
    <dbReference type="NCBI Taxonomy" id="1239962"/>
    <lineage>
        <taxon>Bacteria</taxon>
        <taxon>Pseudomonadati</taxon>
        <taxon>Bacteroidota</taxon>
        <taxon>Cytophagia</taxon>
        <taxon>Cytophagales</taxon>
        <taxon>Cyclobacteriaceae</taxon>
        <taxon>Mariniradius</taxon>
    </lineage>
</organism>
<dbReference type="Proteomes" id="UP000010953">
    <property type="component" value="Unassembled WGS sequence"/>
</dbReference>
<dbReference type="AlphaFoldDB" id="M7Y5Z3"/>
<protein>
    <submittedName>
        <fullName evidence="2">Uncharacterized protein</fullName>
    </submittedName>
</protein>
<dbReference type="STRING" id="1239962.C943_01029"/>
<dbReference type="InParanoid" id="M7Y5Z3"/>
<feature type="region of interest" description="Disordered" evidence="1">
    <location>
        <begin position="23"/>
        <end position="50"/>
    </location>
</feature>
<comment type="caution">
    <text evidence="2">The sequence shown here is derived from an EMBL/GenBank/DDBJ whole genome shotgun (WGS) entry which is preliminary data.</text>
</comment>
<sequence length="50" mass="5878">MKVDYQHFVQKIAIQSIKDISGHYLGHRAKRSKDKENAEKEESIHDAKLR</sequence>
<accession>M7Y5Z3</accession>
<proteinExistence type="predicted"/>
<reference evidence="2" key="1">
    <citation type="submission" date="2013-01" db="EMBL/GenBank/DDBJ databases">
        <title>Genome assembly of Mariniradius saccharolyticus AK6.</title>
        <authorList>
            <person name="Vaidya B."/>
            <person name="Khatri I."/>
            <person name="Tanuku N.R.S."/>
            <person name="Subramanian S."/>
            <person name="Pinnaka A."/>
        </authorList>
    </citation>
    <scope>NUCLEOTIDE SEQUENCE [LARGE SCALE GENOMIC DNA]</scope>
    <source>
        <strain evidence="2">AK6</strain>
    </source>
</reference>
<name>M7Y5Z3_9BACT</name>
<keyword evidence="3" id="KW-1185">Reference proteome</keyword>
<gene>
    <name evidence="2" type="ORF">C943_01029</name>
</gene>
<evidence type="ECO:0000256" key="1">
    <source>
        <dbReference type="SAM" id="MobiDB-lite"/>
    </source>
</evidence>
<feature type="compositionally biased region" description="Basic and acidic residues" evidence="1">
    <location>
        <begin position="33"/>
        <end position="50"/>
    </location>
</feature>
<dbReference type="EMBL" id="AMZY02000012">
    <property type="protein sequence ID" value="EMS32676.1"/>
    <property type="molecule type" value="Genomic_DNA"/>
</dbReference>